<sequence length="572" mass="63076">MIAHCRKMYLFLLFLLSFSAYTLSASHHHAPFAHPMYAGGAAAALRLRGGSGQDGKVADSNMGVWQSFSRSSGVEWSGDDVDGPPIGFGLAPRQACKWGRPSVGRRSQPSLHLRVVVDSEMENGDTVVAVGERIGLEGFGNAEGSWETIRIKMRKKDKKDNTWEARARIPPGTYKFKYVIQANKGGYMQEKETETLEGDSEHRTIVVLPSPPQDALLLVTDIDGTLIGDDSATINFFETWNGKYRPRGSNLVYNTGRPHYSVMRLILDGKIDVPDALVCSEGTEIYWFNKPWLKSSRAEPEAERDMEWQQVCMDSWDYPKVKEAIKQCTDQYADCISKLMFLPDPEYQNGQPMIVIAIEDENVKNEVMSQIDTMRKEKLLAFEVIASCSGTSWYLLIIPRGASKGSAAMHCAKRLGYEPERIMVSGDGENDVPLFQATRQGFKGTMVGNVCEGLKQWVGKKQRENVYQATRGYAEGILEGLQHHFCSMFAMDRDNSAQDSKQQDVAPGGHAAQGGTDASDQGVATERPPVIVTDSSAACVVVSGSIPTVVRDGVTESVTPSCAPDTRLVSRF</sequence>
<gene>
    <name evidence="5" type="ORF">HAND00432_LOCUS37631</name>
</gene>
<keyword evidence="1" id="KW-0378">Hydrolase</keyword>
<proteinExistence type="predicted"/>
<dbReference type="SFLD" id="SFLDS00003">
    <property type="entry name" value="Haloacid_Dehalogenase"/>
    <property type="match status" value="1"/>
</dbReference>
<keyword evidence="3" id="KW-0732">Signal</keyword>
<dbReference type="SUPFAM" id="SSF56784">
    <property type="entry name" value="HAD-like"/>
    <property type="match status" value="1"/>
</dbReference>
<dbReference type="InterPro" id="IPR006380">
    <property type="entry name" value="SPP-like_dom"/>
</dbReference>
<dbReference type="PANTHER" id="PTHR46521:SF4">
    <property type="entry name" value="SUCROSE-PHOSPHATASE 2-RELATED"/>
    <property type="match status" value="1"/>
</dbReference>
<feature type="signal peptide" evidence="3">
    <location>
        <begin position="1"/>
        <end position="24"/>
    </location>
</feature>
<evidence type="ECO:0000256" key="2">
    <source>
        <dbReference type="SAM" id="MobiDB-lite"/>
    </source>
</evidence>
<organism evidence="5">
    <name type="scientific">Hemiselmis andersenii</name>
    <name type="common">Cryptophyte alga</name>
    <dbReference type="NCBI Taxonomy" id="464988"/>
    <lineage>
        <taxon>Eukaryota</taxon>
        <taxon>Cryptophyceae</taxon>
        <taxon>Cryptomonadales</taxon>
        <taxon>Hemiselmidaceae</taxon>
        <taxon>Hemiselmis</taxon>
    </lineage>
</organism>
<feature type="chain" id="PRO_5030159949" description="Sucrose phosphatase-like domain-containing protein" evidence="3">
    <location>
        <begin position="25"/>
        <end position="572"/>
    </location>
</feature>
<evidence type="ECO:0000313" key="5">
    <source>
        <dbReference type="EMBL" id="CAD8986618.1"/>
    </source>
</evidence>
<dbReference type="Pfam" id="PF05116">
    <property type="entry name" value="S6PP"/>
    <property type="match status" value="1"/>
</dbReference>
<reference evidence="5" key="1">
    <citation type="submission" date="2021-01" db="EMBL/GenBank/DDBJ databases">
        <authorList>
            <person name="Corre E."/>
            <person name="Pelletier E."/>
            <person name="Niang G."/>
            <person name="Scheremetjew M."/>
            <person name="Finn R."/>
            <person name="Kale V."/>
            <person name="Holt S."/>
            <person name="Cochrane G."/>
            <person name="Meng A."/>
            <person name="Brown T."/>
            <person name="Cohen L."/>
        </authorList>
    </citation>
    <scope>NUCLEOTIDE SEQUENCE</scope>
    <source>
        <strain evidence="5">CCMP644</strain>
    </source>
</reference>
<dbReference type="SFLD" id="SFLDG01140">
    <property type="entry name" value="C2.B:_Phosphomannomutase_and_P"/>
    <property type="match status" value="1"/>
</dbReference>
<dbReference type="Gene3D" id="3.40.50.1000">
    <property type="entry name" value="HAD superfamily/HAD-like"/>
    <property type="match status" value="1"/>
</dbReference>
<dbReference type="InterPro" id="IPR006379">
    <property type="entry name" value="HAD-SF_hydro_IIB"/>
</dbReference>
<evidence type="ECO:0000256" key="1">
    <source>
        <dbReference type="ARBA" id="ARBA00022801"/>
    </source>
</evidence>
<dbReference type="InterPro" id="IPR036412">
    <property type="entry name" value="HAD-like_sf"/>
</dbReference>
<dbReference type="InterPro" id="IPR023214">
    <property type="entry name" value="HAD_sf"/>
</dbReference>
<name>A0A6U2EBJ1_HEMAN</name>
<feature type="domain" description="Sucrose phosphatase-like" evidence="4">
    <location>
        <begin position="216"/>
        <end position="484"/>
    </location>
</feature>
<evidence type="ECO:0000259" key="4">
    <source>
        <dbReference type="Pfam" id="PF05116"/>
    </source>
</evidence>
<dbReference type="InterPro" id="IPR013783">
    <property type="entry name" value="Ig-like_fold"/>
</dbReference>
<dbReference type="PANTHER" id="PTHR46521">
    <property type="entry name" value="SUCROSE-PHOSPHATASE 2-RELATED"/>
    <property type="match status" value="1"/>
</dbReference>
<dbReference type="InterPro" id="IPR051518">
    <property type="entry name" value="Sucrose_Phosphatase"/>
</dbReference>
<dbReference type="NCBIfam" id="TIGR01484">
    <property type="entry name" value="HAD-SF-IIB"/>
    <property type="match status" value="1"/>
</dbReference>
<protein>
    <recommendedName>
        <fullName evidence="4">Sucrose phosphatase-like domain-containing protein</fullName>
    </recommendedName>
</protein>
<feature type="region of interest" description="Disordered" evidence="2">
    <location>
        <begin position="496"/>
        <end position="523"/>
    </location>
</feature>
<dbReference type="Gene3D" id="3.90.1070.10">
    <property type="match status" value="1"/>
</dbReference>
<dbReference type="AlphaFoldDB" id="A0A6U2EBJ1"/>
<dbReference type="GO" id="GO:0016787">
    <property type="term" value="F:hydrolase activity"/>
    <property type="evidence" value="ECO:0007669"/>
    <property type="project" value="UniProtKB-KW"/>
</dbReference>
<evidence type="ECO:0000256" key="3">
    <source>
        <dbReference type="SAM" id="SignalP"/>
    </source>
</evidence>
<dbReference type="EMBL" id="HBFX01062360">
    <property type="protein sequence ID" value="CAD8986618.1"/>
    <property type="molecule type" value="Transcribed_RNA"/>
</dbReference>
<accession>A0A6U2EBJ1</accession>
<dbReference type="SFLD" id="SFLDG01141">
    <property type="entry name" value="C2.B.1:_Sucrose_Phosphatase_Li"/>
    <property type="match status" value="1"/>
</dbReference>
<dbReference type="Gene3D" id="2.60.40.10">
    <property type="entry name" value="Immunoglobulins"/>
    <property type="match status" value="1"/>
</dbReference>